<gene>
    <name evidence="3" type="ORF">E0H45_17780</name>
</gene>
<feature type="transmembrane region" description="Helical" evidence="1">
    <location>
        <begin position="12"/>
        <end position="35"/>
    </location>
</feature>
<keyword evidence="1" id="KW-0812">Transmembrane</keyword>
<keyword evidence="4" id="KW-1185">Reference proteome</keyword>
<organism evidence="3 4">
    <name type="scientific">Kribbella soli</name>
    <dbReference type="NCBI Taxonomy" id="1124743"/>
    <lineage>
        <taxon>Bacteria</taxon>
        <taxon>Bacillati</taxon>
        <taxon>Actinomycetota</taxon>
        <taxon>Actinomycetes</taxon>
        <taxon>Propionibacteriales</taxon>
        <taxon>Kribbellaceae</taxon>
        <taxon>Kribbella</taxon>
    </lineage>
</organism>
<dbReference type="OrthoDB" id="4482242at2"/>
<protein>
    <recommendedName>
        <fullName evidence="2">DUF7144 domain-containing protein</fullName>
    </recommendedName>
</protein>
<comment type="caution">
    <text evidence="3">The sequence shown here is derived from an EMBL/GenBank/DDBJ whole genome shotgun (WGS) entry which is preliminary data.</text>
</comment>
<keyword evidence="1" id="KW-0472">Membrane</keyword>
<feature type="domain" description="DUF7144" evidence="2">
    <location>
        <begin position="13"/>
        <end position="126"/>
    </location>
</feature>
<feature type="transmembrane region" description="Helical" evidence="1">
    <location>
        <begin position="83"/>
        <end position="100"/>
    </location>
</feature>
<evidence type="ECO:0000256" key="1">
    <source>
        <dbReference type="SAM" id="Phobius"/>
    </source>
</evidence>
<accession>A0A4R0HM00</accession>
<evidence type="ECO:0000259" key="2">
    <source>
        <dbReference type="Pfam" id="PF23636"/>
    </source>
</evidence>
<feature type="transmembrane region" description="Helical" evidence="1">
    <location>
        <begin position="55"/>
        <end position="76"/>
    </location>
</feature>
<dbReference type="Pfam" id="PF23636">
    <property type="entry name" value="DUF7144"/>
    <property type="match status" value="1"/>
</dbReference>
<keyword evidence="1" id="KW-1133">Transmembrane helix</keyword>
<evidence type="ECO:0000313" key="3">
    <source>
        <dbReference type="EMBL" id="TCC08779.1"/>
    </source>
</evidence>
<dbReference type="EMBL" id="SJJZ01000002">
    <property type="protein sequence ID" value="TCC08779.1"/>
    <property type="molecule type" value="Genomic_DNA"/>
</dbReference>
<dbReference type="AlphaFoldDB" id="A0A4R0HM00"/>
<evidence type="ECO:0000313" key="4">
    <source>
        <dbReference type="Proteomes" id="UP000292346"/>
    </source>
</evidence>
<sequence length="141" mass="15368">MPGLERRGWVGPIIFAGVMMIVLGAFHVFQGFVALVNDDFYVQNDRLAIHLDYTAWGWGHLLVGTVVFVAGFCVLLGQVWARIVGVILAVVSILVNIAFLAAYPGWTTIMVAVDVLVIWALTFHGREVRPPGTGGSPYRGD</sequence>
<reference evidence="3 4" key="1">
    <citation type="submission" date="2019-02" db="EMBL/GenBank/DDBJ databases">
        <title>Kribbella capetownensis sp. nov. and Kribbella speibonae sp. nov., isolated from soil.</title>
        <authorList>
            <person name="Curtis S.M."/>
            <person name="Norton I."/>
            <person name="Everest G.J."/>
            <person name="Meyers P.R."/>
        </authorList>
    </citation>
    <scope>NUCLEOTIDE SEQUENCE [LARGE SCALE GENOMIC DNA]</scope>
    <source>
        <strain evidence="3 4">KCTC 29219</strain>
    </source>
</reference>
<name>A0A4R0HM00_9ACTN</name>
<proteinExistence type="predicted"/>
<dbReference type="Proteomes" id="UP000292346">
    <property type="component" value="Unassembled WGS sequence"/>
</dbReference>
<dbReference type="InterPro" id="IPR055568">
    <property type="entry name" value="DUF7144"/>
</dbReference>